<sequence>MEEPIPRDLPVVQPSKAQEDEGDMDDGWDITIKDIQRLRQILIPTIHTLPNLEPVVQPYKPRGPVRDEVKVVWQEELEYNIPLQNGKM</sequence>
<evidence type="ECO:0000313" key="3">
    <source>
        <dbReference type="Proteomes" id="UP001151760"/>
    </source>
</evidence>
<name>A0ABQ4Y608_9ASTR</name>
<evidence type="ECO:0000313" key="2">
    <source>
        <dbReference type="EMBL" id="GJS72782.1"/>
    </source>
</evidence>
<proteinExistence type="predicted"/>
<evidence type="ECO:0000256" key="1">
    <source>
        <dbReference type="SAM" id="MobiDB-lite"/>
    </source>
</evidence>
<reference evidence="2" key="2">
    <citation type="submission" date="2022-01" db="EMBL/GenBank/DDBJ databases">
        <authorList>
            <person name="Yamashiro T."/>
            <person name="Shiraishi A."/>
            <person name="Satake H."/>
            <person name="Nakayama K."/>
        </authorList>
    </citation>
    <scope>NUCLEOTIDE SEQUENCE</scope>
</reference>
<dbReference type="Proteomes" id="UP001151760">
    <property type="component" value="Unassembled WGS sequence"/>
</dbReference>
<protein>
    <submittedName>
        <fullName evidence="2">Uncharacterized protein</fullName>
    </submittedName>
</protein>
<comment type="caution">
    <text evidence="2">The sequence shown here is derived from an EMBL/GenBank/DDBJ whole genome shotgun (WGS) entry which is preliminary data.</text>
</comment>
<keyword evidence="3" id="KW-1185">Reference proteome</keyword>
<accession>A0ABQ4Y608</accession>
<dbReference type="EMBL" id="BQNB010010104">
    <property type="protein sequence ID" value="GJS72782.1"/>
    <property type="molecule type" value="Genomic_DNA"/>
</dbReference>
<reference evidence="2" key="1">
    <citation type="journal article" date="2022" name="Int. J. Mol. Sci.">
        <title>Draft Genome of Tanacetum Coccineum: Genomic Comparison of Closely Related Tanacetum-Family Plants.</title>
        <authorList>
            <person name="Yamashiro T."/>
            <person name="Shiraishi A."/>
            <person name="Nakayama K."/>
            <person name="Satake H."/>
        </authorList>
    </citation>
    <scope>NUCLEOTIDE SEQUENCE</scope>
</reference>
<gene>
    <name evidence="2" type="ORF">Tco_0705623</name>
</gene>
<feature type="region of interest" description="Disordered" evidence="1">
    <location>
        <begin position="1"/>
        <end position="26"/>
    </location>
</feature>
<organism evidence="2 3">
    <name type="scientific">Tanacetum coccineum</name>
    <dbReference type="NCBI Taxonomy" id="301880"/>
    <lineage>
        <taxon>Eukaryota</taxon>
        <taxon>Viridiplantae</taxon>
        <taxon>Streptophyta</taxon>
        <taxon>Embryophyta</taxon>
        <taxon>Tracheophyta</taxon>
        <taxon>Spermatophyta</taxon>
        <taxon>Magnoliopsida</taxon>
        <taxon>eudicotyledons</taxon>
        <taxon>Gunneridae</taxon>
        <taxon>Pentapetalae</taxon>
        <taxon>asterids</taxon>
        <taxon>campanulids</taxon>
        <taxon>Asterales</taxon>
        <taxon>Asteraceae</taxon>
        <taxon>Asteroideae</taxon>
        <taxon>Anthemideae</taxon>
        <taxon>Anthemidinae</taxon>
        <taxon>Tanacetum</taxon>
    </lineage>
</organism>